<feature type="compositionally biased region" description="Low complexity" evidence="1">
    <location>
        <begin position="52"/>
        <end position="62"/>
    </location>
</feature>
<evidence type="ECO:0000313" key="2">
    <source>
        <dbReference type="EMBL" id="CAH0394950.1"/>
    </source>
</evidence>
<proteinExistence type="predicted"/>
<organism evidence="2 3">
    <name type="scientific">Bemisia tabaci</name>
    <name type="common">Sweetpotato whitefly</name>
    <name type="synonym">Aleurodes tabaci</name>
    <dbReference type="NCBI Taxonomy" id="7038"/>
    <lineage>
        <taxon>Eukaryota</taxon>
        <taxon>Metazoa</taxon>
        <taxon>Ecdysozoa</taxon>
        <taxon>Arthropoda</taxon>
        <taxon>Hexapoda</taxon>
        <taxon>Insecta</taxon>
        <taxon>Pterygota</taxon>
        <taxon>Neoptera</taxon>
        <taxon>Paraneoptera</taxon>
        <taxon>Hemiptera</taxon>
        <taxon>Sternorrhyncha</taxon>
        <taxon>Aleyrodoidea</taxon>
        <taxon>Aleyrodidae</taxon>
        <taxon>Aleyrodinae</taxon>
        <taxon>Bemisia</taxon>
    </lineage>
</organism>
<dbReference type="AlphaFoldDB" id="A0A9P0AKT3"/>
<name>A0A9P0AKT3_BEMTA</name>
<sequence length="415" mass="48232">MQALDLDQEKRERDKQELRDGLAMLDRKKEQKERDKQIEKRQLRKMLDDEPWPWGRPGAGAPNADTIRKRKVFLDSLPAIVGPQDMPKAKGLQLTHVTTMGRPGAGAPVRSKSGKIKVLRVEDPQLRFQFHAPIRNMVDNDLRYKQPFEDKIAYKKELDQLIEQRKRIKSEQRKQNQIQDCKLWAWPVPPFGSPGPGGLPWRDQREIGHYFRYSLGWTDPKLIERMQENIPKPDRPQADYGHPSFESNKEMLSLPMLPLDRHFLPPSKEPKTWVVYVIKNPRPSKIPIALRSPLSSAFDSSTTMTSPGPPSPPTQPRPTPRPVRVDPIKEPIWRDTAGEKEYGEALAHQIEEQQHRRQEERNQDLMNSRKHFENWQNFWGRPGHGAPRSVKVKENLDYLLYHLPLITSKGTNMIK</sequence>
<feature type="compositionally biased region" description="Pro residues" evidence="1">
    <location>
        <begin position="307"/>
        <end position="321"/>
    </location>
</feature>
<evidence type="ECO:0000256" key="1">
    <source>
        <dbReference type="SAM" id="MobiDB-lite"/>
    </source>
</evidence>
<protein>
    <submittedName>
        <fullName evidence="2">Uncharacterized protein</fullName>
    </submittedName>
</protein>
<accession>A0A9P0AKT3</accession>
<feature type="region of interest" description="Disordered" evidence="1">
    <location>
        <begin position="296"/>
        <end position="328"/>
    </location>
</feature>
<keyword evidence="3" id="KW-1185">Reference proteome</keyword>
<dbReference type="EMBL" id="OU963869">
    <property type="protein sequence ID" value="CAH0394950.1"/>
    <property type="molecule type" value="Genomic_DNA"/>
</dbReference>
<feature type="region of interest" description="Disordered" evidence="1">
    <location>
        <begin position="1"/>
        <end position="63"/>
    </location>
</feature>
<gene>
    <name evidence="2" type="ORF">BEMITA_LOCUS13195</name>
</gene>
<dbReference type="Proteomes" id="UP001152759">
    <property type="component" value="Chromosome 8"/>
</dbReference>
<evidence type="ECO:0000313" key="3">
    <source>
        <dbReference type="Proteomes" id="UP001152759"/>
    </source>
</evidence>
<reference evidence="2" key="1">
    <citation type="submission" date="2021-12" db="EMBL/GenBank/DDBJ databases">
        <authorList>
            <person name="King R."/>
        </authorList>
    </citation>
    <scope>NUCLEOTIDE SEQUENCE</scope>
</reference>
<feature type="compositionally biased region" description="Basic and acidic residues" evidence="1">
    <location>
        <begin position="7"/>
        <end position="48"/>
    </location>
</feature>